<dbReference type="InterPro" id="IPR036910">
    <property type="entry name" value="HMG_box_dom_sf"/>
</dbReference>
<dbReference type="AlphaFoldDB" id="B8CBY8"/>
<dbReference type="Gene3D" id="1.10.30.10">
    <property type="entry name" value="High mobility group box domain"/>
    <property type="match status" value="1"/>
</dbReference>
<dbReference type="HOGENOM" id="CLU_649730_0_0_1"/>
<dbReference type="EMBL" id="CM000649">
    <property type="protein sequence ID" value="EED88861.1"/>
    <property type="molecule type" value="Genomic_DNA"/>
</dbReference>
<feature type="region of interest" description="Disordered" evidence="1">
    <location>
        <begin position="160"/>
        <end position="187"/>
    </location>
</feature>
<evidence type="ECO:0008006" key="4">
    <source>
        <dbReference type="Google" id="ProtNLM"/>
    </source>
</evidence>
<gene>
    <name evidence="2" type="ORF">THAPSDRAFT_24755</name>
</gene>
<organism evidence="2 3">
    <name type="scientific">Thalassiosira pseudonana</name>
    <name type="common">Marine diatom</name>
    <name type="synonym">Cyclotella nana</name>
    <dbReference type="NCBI Taxonomy" id="35128"/>
    <lineage>
        <taxon>Eukaryota</taxon>
        <taxon>Sar</taxon>
        <taxon>Stramenopiles</taxon>
        <taxon>Ochrophyta</taxon>
        <taxon>Bacillariophyta</taxon>
        <taxon>Coscinodiscophyceae</taxon>
        <taxon>Thalassiosirophycidae</taxon>
        <taxon>Thalassiosirales</taxon>
        <taxon>Thalassiosiraceae</taxon>
        <taxon>Thalassiosira</taxon>
    </lineage>
</organism>
<dbReference type="PaxDb" id="35128-Thaps24755"/>
<feature type="compositionally biased region" description="Basic residues" evidence="1">
    <location>
        <begin position="160"/>
        <end position="171"/>
    </location>
</feature>
<evidence type="ECO:0000256" key="1">
    <source>
        <dbReference type="SAM" id="MobiDB-lite"/>
    </source>
</evidence>
<feature type="compositionally biased region" description="Polar residues" evidence="1">
    <location>
        <begin position="1"/>
        <end position="14"/>
    </location>
</feature>
<dbReference type="RefSeq" id="XP_002293852.1">
    <property type="nucleotide sequence ID" value="XM_002293816.1"/>
</dbReference>
<evidence type="ECO:0000313" key="2">
    <source>
        <dbReference type="EMBL" id="EED88861.1"/>
    </source>
</evidence>
<reference evidence="2 3" key="1">
    <citation type="journal article" date="2004" name="Science">
        <title>The genome of the diatom Thalassiosira pseudonana: ecology, evolution, and metabolism.</title>
        <authorList>
            <person name="Armbrust E.V."/>
            <person name="Berges J.A."/>
            <person name="Bowler C."/>
            <person name="Green B.R."/>
            <person name="Martinez D."/>
            <person name="Putnam N.H."/>
            <person name="Zhou S."/>
            <person name="Allen A.E."/>
            <person name="Apt K.E."/>
            <person name="Bechner M."/>
            <person name="Brzezinski M.A."/>
            <person name="Chaal B.K."/>
            <person name="Chiovitti A."/>
            <person name="Davis A.K."/>
            <person name="Demarest M.S."/>
            <person name="Detter J.C."/>
            <person name="Glavina T."/>
            <person name="Goodstein D."/>
            <person name="Hadi M.Z."/>
            <person name="Hellsten U."/>
            <person name="Hildebrand M."/>
            <person name="Jenkins B.D."/>
            <person name="Jurka J."/>
            <person name="Kapitonov V.V."/>
            <person name="Kroger N."/>
            <person name="Lau W.W."/>
            <person name="Lane T.W."/>
            <person name="Larimer F.W."/>
            <person name="Lippmeier J.C."/>
            <person name="Lucas S."/>
            <person name="Medina M."/>
            <person name="Montsant A."/>
            <person name="Obornik M."/>
            <person name="Parker M.S."/>
            <person name="Palenik B."/>
            <person name="Pazour G.J."/>
            <person name="Richardson P.M."/>
            <person name="Rynearson T.A."/>
            <person name="Saito M.A."/>
            <person name="Schwartz D.C."/>
            <person name="Thamatrakoln K."/>
            <person name="Valentin K."/>
            <person name="Vardi A."/>
            <person name="Wilkerson F.P."/>
            <person name="Rokhsar D.S."/>
        </authorList>
    </citation>
    <scope>NUCLEOTIDE SEQUENCE [LARGE SCALE GENOMIC DNA]</scope>
    <source>
        <strain evidence="2 3">CCMP1335</strain>
    </source>
</reference>
<dbReference type="GeneID" id="7451614"/>
<dbReference type="KEGG" id="tps:THAPSDRAFT_24755"/>
<dbReference type="InParanoid" id="B8CBY8"/>
<protein>
    <recommendedName>
        <fullName evidence="4">HMG box domain-containing protein</fullName>
    </recommendedName>
</protein>
<proteinExistence type="predicted"/>
<accession>B8CBY8</accession>
<evidence type="ECO:0000313" key="3">
    <source>
        <dbReference type="Proteomes" id="UP000001449"/>
    </source>
</evidence>
<name>B8CBY8_THAPS</name>
<keyword evidence="3" id="KW-1185">Reference proteome</keyword>
<feature type="region of interest" description="Disordered" evidence="1">
    <location>
        <begin position="1"/>
        <end position="20"/>
    </location>
</feature>
<reference evidence="2 3" key="2">
    <citation type="journal article" date="2008" name="Nature">
        <title>The Phaeodactylum genome reveals the evolutionary history of diatom genomes.</title>
        <authorList>
            <person name="Bowler C."/>
            <person name="Allen A.E."/>
            <person name="Badger J.H."/>
            <person name="Grimwood J."/>
            <person name="Jabbari K."/>
            <person name="Kuo A."/>
            <person name="Maheswari U."/>
            <person name="Martens C."/>
            <person name="Maumus F."/>
            <person name="Otillar R.P."/>
            <person name="Rayko E."/>
            <person name="Salamov A."/>
            <person name="Vandepoele K."/>
            <person name="Beszteri B."/>
            <person name="Gruber A."/>
            <person name="Heijde M."/>
            <person name="Katinka M."/>
            <person name="Mock T."/>
            <person name="Valentin K."/>
            <person name="Verret F."/>
            <person name="Berges J.A."/>
            <person name="Brownlee C."/>
            <person name="Cadoret J.P."/>
            <person name="Chiovitti A."/>
            <person name="Choi C.J."/>
            <person name="Coesel S."/>
            <person name="De Martino A."/>
            <person name="Detter J.C."/>
            <person name="Durkin C."/>
            <person name="Falciatore A."/>
            <person name="Fournet J."/>
            <person name="Haruta M."/>
            <person name="Huysman M.J."/>
            <person name="Jenkins B.D."/>
            <person name="Jiroutova K."/>
            <person name="Jorgensen R.E."/>
            <person name="Joubert Y."/>
            <person name="Kaplan A."/>
            <person name="Kroger N."/>
            <person name="Kroth P.G."/>
            <person name="La Roche J."/>
            <person name="Lindquist E."/>
            <person name="Lommer M."/>
            <person name="Martin-Jezequel V."/>
            <person name="Lopez P.J."/>
            <person name="Lucas S."/>
            <person name="Mangogna M."/>
            <person name="McGinnis K."/>
            <person name="Medlin L.K."/>
            <person name="Montsant A."/>
            <person name="Oudot-Le Secq M.P."/>
            <person name="Napoli C."/>
            <person name="Obornik M."/>
            <person name="Parker M.S."/>
            <person name="Petit J.L."/>
            <person name="Porcel B.M."/>
            <person name="Poulsen N."/>
            <person name="Robison M."/>
            <person name="Rychlewski L."/>
            <person name="Rynearson T.A."/>
            <person name="Schmutz J."/>
            <person name="Shapiro H."/>
            <person name="Siaut M."/>
            <person name="Stanley M."/>
            <person name="Sussman M.R."/>
            <person name="Taylor A.R."/>
            <person name="Vardi A."/>
            <person name="von Dassow P."/>
            <person name="Vyverman W."/>
            <person name="Willis A."/>
            <person name="Wyrwicz L.S."/>
            <person name="Rokhsar D.S."/>
            <person name="Weissenbach J."/>
            <person name="Armbrust E.V."/>
            <person name="Green B.R."/>
            <person name="Van de Peer Y."/>
            <person name="Grigoriev I.V."/>
        </authorList>
    </citation>
    <scope>NUCLEOTIDE SEQUENCE [LARGE SCALE GENOMIC DNA]</scope>
    <source>
        <strain evidence="2 3">CCMP1335</strain>
    </source>
</reference>
<sequence>MNASPKNNGRNSSKAKAKLMDTKSKIPRPYTSWIIYFQLQREWILQKQLGVVNTFTEDAFIATDPSYEGPPLPSRFQDLKLPSDWWKPGKGRRRKRLHRKSHGLISFHELSRMVGDSWKEVDVETRAFCDCLSAISIKKYRLLKASVVDAPADADATIRKTKKNKSWKKLKSSSLDPARATPTKEKGKMRDNLAIEQSPVPAPPLPVLASPLPTATNDLPVGPSPASMTSTTIPCVNLQDIEDDAGSTSKATVTWSMMVSAASPYDTEKVLVNLYLAHLEHESKSNGMTTDANSTLQSVNVPDSYIRSLWNNYHTTTEGAIITEMDGGSSTSTVNSKTNSITEMDSQNVVHDDELKKFLNTLDLSDDVNEADQDEHLHDELASMPFYDVEDTKTKATCPTIEIEMTLPV</sequence>
<dbReference type="Proteomes" id="UP000001449">
    <property type="component" value="Chromosome 14"/>
</dbReference>